<evidence type="ECO:0000256" key="3">
    <source>
        <dbReference type="SAM" id="SignalP"/>
    </source>
</evidence>
<proteinExistence type="predicted"/>
<evidence type="ECO:0000313" key="5">
    <source>
        <dbReference type="Proteomes" id="UP000318571"/>
    </source>
</evidence>
<dbReference type="InterPro" id="IPR015915">
    <property type="entry name" value="Kelch-typ_b-propeller"/>
</dbReference>
<name>A0A553PBE7_TIGCA</name>
<dbReference type="PANTHER" id="PTHR24412:SF489">
    <property type="entry name" value="RING FINGER DOMAIN AND KELCH REPEAT-CONTAINING PROTEIN DDB_G0271372"/>
    <property type="match status" value="1"/>
</dbReference>
<evidence type="ECO:0000256" key="1">
    <source>
        <dbReference type="ARBA" id="ARBA00022441"/>
    </source>
</evidence>
<dbReference type="AlphaFoldDB" id="A0A553PBE7"/>
<protein>
    <submittedName>
        <fullName evidence="4">Uncharacterized protein</fullName>
    </submittedName>
</protein>
<feature type="signal peptide" evidence="3">
    <location>
        <begin position="1"/>
        <end position="20"/>
    </location>
</feature>
<comment type="caution">
    <text evidence="4">The sequence shown here is derived from an EMBL/GenBank/DDBJ whole genome shotgun (WGS) entry which is preliminary data.</text>
</comment>
<gene>
    <name evidence="4" type="ORF">TCAL_04946</name>
</gene>
<accession>A0A553PBE7</accession>
<evidence type="ECO:0000256" key="2">
    <source>
        <dbReference type="ARBA" id="ARBA00022737"/>
    </source>
</evidence>
<dbReference type="Proteomes" id="UP000318571">
    <property type="component" value="Chromosome 2"/>
</dbReference>
<dbReference type="PANTHER" id="PTHR24412">
    <property type="entry name" value="KELCH PROTEIN"/>
    <property type="match status" value="1"/>
</dbReference>
<reference evidence="4 5" key="1">
    <citation type="journal article" date="2018" name="Nat. Ecol. Evol.">
        <title>Genomic signatures of mitonuclear coevolution across populations of Tigriopus californicus.</title>
        <authorList>
            <person name="Barreto F.S."/>
            <person name="Watson E.T."/>
            <person name="Lima T.G."/>
            <person name="Willett C.S."/>
            <person name="Edmands S."/>
            <person name="Li W."/>
            <person name="Burton R.S."/>
        </authorList>
    </citation>
    <scope>NUCLEOTIDE SEQUENCE [LARGE SCALE GENOMIC DNA]</scope>
    <source>
        <strain evidence="4 5">San Diego</strain>
    </source>
</reference>
<dbReference type="EMBL" id="VCGU01000005">
    <property type="protein sequence ID" value="TRY75003.1"/>
    <property type="molecule type" value="Genomic_DNA"/>
</dbReference>
<organism evidence="4 5">
    <name type="scientific">Tigriopus californicus</name>
    <name type="common">Marine copepod</name>
    <dbReference type="NCBI Taxonomy" id="6832"/>
    <lineage>
        <taxon>Eukaryota</taxon>
        <taxon>Metazoa</taxon>
        <taxon>Ecdysozoa</taxon>
        <taxon>Arthropoda</taxon>
        <taxon>Crustacea</taxon>
        <taxon>Multicrustacea</taxon>
        <taxon>Hexanauplia</taxon>
        <taxon>Copepoda</taxon>
        <taxon>Harpacticoida</taxon>
        <taxon>Harpacticidae</taxon>
        <taxon>Tigriopus</taxon>
    </lineage>
</organism>
<dbReference type="SUPFAM" id="SSF117281">
    <property type="entry name" value="Kelch motif"/>
    <property type="match status" value="1"/>
</dbReference>
<dbReference type="Gene3D" id="2.120.10.80">
    <property type="entry name" value="Kelch-type beta propeller"/>
    <property type="match status" value="1"/>
</dbReference>
<keyword evidence="5" id="KW-1185">Reference proteome</keyword>
<evidence type="ECO:0000313" key="4">
    <source>
        <dbReference type="EMBL" id="TRY75003.1"/>
    </source>
</evidence>
<keyword evidence="1" id="KW-0880">Kelch repeat</keyword>
<sequence length="332" mass="36070">MKLLNVFVWVIFVLPYPQDAREIPQEVLVLLSGTSPSTVAVVNSIGFECDVEIPEIPQPYGSPGRRGMSAGYWNRSLIACGGLDNSGPPISSFKDCQMLDLDTRMWQEGPDMPELLAYSGYTMVGSVFYVIGGYHTKYDGGGPTQYVYSDQIYFLDLADIEIGWVTLDMKLPSASSDLCAVASPKGNIFVIGSLSGYFNPNQADSWTSIPNQEGVGLGCDLYLTEFNSSIVVAVGGSSLKNKVETLNIGSEDLPDMAWNTDLPPFSEERTRRPSIGVLNLDLIIAGGSQTSSKIEKFTEFGWSQDASGALKETRADQASIRVPSSMFPECQS</sequence>
<feature type="chain" id="PRO_5022111157" evidence="3">
    <location>
        <begin position="21"/>
        <end position="332"/>
    </location>
</feature>
<keyword evidence="3" id="KW-0732">Signal</keyword>
<keyword evidence="2" id="KW-0677">Repeat</keyword>